<proteinExistence type="predicted"/>
<keyword evidence="4" id="KW-1185">Reference proteome</keyword>
<evidence type="ECO:0000313" key="3">
    <source>
        <dbReference type="EMBL" id="OBS20775.1"/>
    </source>
</evidence>
<dbReference type="InterPro" id="IPR001841">
    <property type="entry name" value="Znf_RING"/>
</dbReference>
<dbReference type="PROSITE" id="PS50089">
    <property type="entry name" value="ZF_RING_2"/>
    <property type="match status" value="1"/>
</dbReference>
<sequence>MSATTQTAEFKAMTKETYWPVLKSSLLNGNISFEDLDLDCPICYDKMGVHETRDGNEDHRATILPCGHMIGNVCLTRGGLETCPICRAGITHPSCQHPFEGMIMPARLRMLNTVPKELSKGGYITDQCRECRAVEMANNILEHLSEMDTESRGRRNLPPRHLGMVLTLDGHHVLLGGNCPKNMKLVSIDTPKEIKYRWHDFEEGEYTSASEGLVWFGKPTNAKIKFHTFEESNTAVNPDDK</sequence>
<evidence type="ECO:0000313" key="4">
    <source>
        <dbReference type="Proteomes" id="UP000091967"/>
    </source>
</evidence>
<comment type="caution">
    <text evidence="3">The sequence shown here is derived from an EMBL/GenBank/DDBJ whole genome shotgun (WGS) entry which is preliminary data.</text>
</comment>
<dbReference type="EMBL" id="LYXU01000003">
    <property type="protein sequence ID" value="OBS20775.1"/>
    <property type="molecule type" value="Genomic_DNA"/>
</dbReference>
<dbReference type="Gene3D" id="3.30.40.10">
    <property type="entry name" value="Zinc/RING finger domain, C3HC4 (zinc finger)"/>
    <property type="match status" value="1"/>
</dbReference>
<dbReference type="STRING" id="36050.A0A1B8AJM6"/>
<protein>
    <recommendedName>
        <fullName evidence="2">RING-type domain-containing protein</fullName>
    </recommendedName>
</protein>
<dbReference type="AlphaFoldDB" id="A0A1B8AJM6"/>
<keyword evidence="1" id="KW-0863">Zinc-finger</keyword>
<feature type="domain" description="RING-type" evidence="2">
    <location>
        <begin position="40"/>
        <end position="87"/>
    </location>
</feature>
<dbReference type="Pfam" id="PF14447">
    <property type="entry name" value="Prok-RING_4"/>
    <property type="match status" value="1"/>
</dbReference>
<evidence type="ECO:0000259" key="2">
    <source>
        <dbReference type="PROSITE" id="PS50089"/>
    </source>
</evidence>
<accession>A0A1B8AJM6</accession>
<dbReference type="SUPFAM" id="SSF57850">
    <property type="entry name" value="RING/U-box"/>
    <property type="match status" value="1"/>
</dbReference>
<keyword evidence="1" id="KW-0862">Zinc</keyword>
<dbReference type="SMART" id="SM00184">
    <property type="entry name" value="RING"/>
    <property type="match status" value="1"/>
</dbReference>
<gene>
    <name evidence="3" type="ORF">FPOA_07115</name>
</gene>
<reference evidence="3 4" key="1">
    <citation type="submission" date="2016-06" db="EMBL/GenBank/DDBJ databases">
        <title>Living apart together: crosstalk between the core and supernumerary genomes in a fungal plant pathogen.</title>
        <authorList>
            <person name="Vanheule A."/>
            <person name="Audenaert K."/>
            <person name="Warris S."/>
            <person name="Van De Geest H."/>
            <person name="Schijlen E."/>
            <person name="Hofte M."/>
            <person name="De Saeger S."/>
            <person name="Haesaert G."/>
            <person name="Waalwijk C."/>
            <person name="Van Der Lee T."/>
        </authorList>
    </citation>
    <scope>NUCLEOTIDE SEQUENCE [LARGE SCALE GENOMIC DNA]</scope>
    <source>
        <strain evidence="3 4">2516</strain>
    </source>
</reference>
<name>A0A1B8AJM6_FUSPO</name>
<dbReference type="InterPro" id="IPR013083">
    <property type="entry name" value="Znf_RING/FYVE/PHD"/>
</dbReference>
<dbReference type="Proteomes" id="UP000091967">
    <property type="component" value="Unassembled WGS sequence"/>
</dbReference>
<dbReference type="GO" id="GO:0008270">
    <property type="term" value="F:zinc ion binding"/>
    <property type="evidence" value="ECO:0007669"/>
    <property type="project" value="UniProtKB-KW"/>
</dbReference>
<keyword evidence="1" id="KW-0479">Metal-binding</keyword>
<evidence type="ECO:0000256" key="1">
    <source>
        <dbReference type="PROSITE-ProRule" id="PRU00175"/>
    </source>
</evidence>
<organism evidence="3 4">
    <name type="scientific">Fusarium poae</name>
    <dbReference type="NCBI Taxonomy" id="36050"/>
    <lineage>
        <taxon>Eukaryota</taxon>
        <taxon>Fungi</taxon>
        <taxon>Dikarya</taxon>
        <taxon>Ascomycota</taxon>
        <taxon>Pezizomycotina</taxon>
        <taxon>Sordariomycetes</taxon>
        <taxon>Hypocreomycetidae</taxon>
        <taxon>Hypocreales</taxon>
        <taxon>Nectriaceae</taxon>
        <taxon>Fusarium</taxon>
    </lineage>
</organism>